<evidence type="ECO:0000313" key="3">
    <source>
        <dbReference type="Proteomes" id="UP001205740"/>
    </source>
</evidence>
<dbReference type="NCBIfam" id="TIGR00199">
    <property type="entry name" value="PncC_domain"/>
    <property type="match status" value="1"/>
</dbReference>
<dbReference type="InterPro" id="IPR008136">
    <property type="entry name" value="CinA_C"/>
</dbReference>
<dbReference type="InterPro" id="IPR036653">
    <property type="entry name" value="CinA-like_C"/>
</dbReference>
<keyword evidence="3" id="KW-1185">Reference proteome</keyword>
<accession>A0ABT1H0W3</accession>
<feature type="domain" description="CinA C-terminal" evidence="1">
    <location>
        <begin position="23"/>
        <end position="167"/>
    </location>
</feature>
<sequence length="172" mass="18252">MAIRHVMTVEPEQHLPVDEETTELWERLADLAQRGGRSIATCESLTAGNLAAQLGRAPSSGEWYAGGIVAYRSSVKHSLLHVPDGPVVSEESARTMAHSTATMFGADLTIALTGEAGPETDEDVPPGTVWVGVVDRGQASTERVEFDGDPADVLAATVHSAVRILLEHAEKS</sequence>
<name>A0ABT1H0W3_9NOCA</name>
<dbReference type="Pfam" id="PF02464">
    <property type="entry name" value="CinA"/>
    <property type="match status" value="1"/>
</dbReference>
<dbReference type="Gene3D" id="3.90.950.20">
    <property type="entry name" value="CinA-like"/>
    <property type="match status" value="1"/>
</dbReference>
<reference evidence="2 3" key="1">
    <citation type="submission" date="2022-06" db="EMBL/GenBank/DDBJ databases">
        <title>Genomic Encyclopedia of Archaeal and Bacterial Type Strains, Phase II (KMG-II): from individual species to whole genera.</title>
        <authorList>
            <person name="Goeker M."/>
        </authorList>
    </citation>
    <scope>NUCLEOTIDE SEQUENCE [LARGE SCALE GENOMIC DNA]</scope>
    <source>
        <strain evidence="2 3">DSM 45037</strain>
    </source>
</reference>
<dbReference type="SUPFAM" id="SSF142433">
    <property type="entry name" value="CinA-like"/>
    <property type="match status" value="1"/>
</dbReference>
<dbReference type="Proteomes" id="UP001205740">
    <property type="component" value="Unassembled WGS sequence"/>
</dbReference>
<gene>
    <name evidence="2" type="ORF">LX12_002068</name>
</gene>
<organism evidence="2 3">
    <name type="scientific">Williamsia serinedens</name>
    <dbReference type="NCBI Taxonomy" id="391736"/>
    <lineage>
        <taxon>Bacteria</taxon>
        <taxon>Bacillati</taxon>
        <taxon>Actinomycetota</taxon>
        <taxon>Actinomycetes</taxon>
        <taxon>Mycobacteriales</taxon>
        <taxon>Nocardiaceae</taxon>
        <taxon>Williamsia</taxon>
    </lineage>
</organism>
<proteinExistence type="predicted"/>
<protein>
    <submittedName>
        <fullName evidence="2">Nicotinamide-nucleotide amidase</fullName>
    </submittedName>
</protein>
<evidence type="ECO:0000259" key="1">
    <source>
        <dbReference type="Pfam" id="PF02464"/>
    </source>
</evidence>
<dbReference type="EMBL" id="JAMTCG010000003">
    <property type="protein sequence ID" value="MCP2160881.1"/>
    <property type="molecule type" value="Genomic_DNA"/>
</dbReference>
<comment type="caution">
    <text evidence="2">The sequence shown here is derived from an EMBL/GenBank/DDBJ whole genome shotgun (WGS) entry which is preliminary data.</text>
</comment>
<evidence type="ECO:0000313" key="2">
    <source>
        <dbReference type="EMBL" id="MCP2160881.1"/>
    </source>
</evidence>